<dbReference type="AlphaFoldDB" id="A0A0E0B234"/>
<dbReference type="Proteomes" id="UP000026961">
    <property type="component" value="Chromosome 9"/>
</dbReference>
<keyword evidence="2" id="KW-1185">Reference proteome</keyword>
<dbReference type="PANTHER" id="PTHR31865:SF0">
    <property type="entry name" value="EXPRESSED PROTEIN"/>
    <property type="match status" value="1"/>
</dbReference>
<dbReference type="Pfam" id="PF07939">
    <property type="entry name" value="DUF1685"/>
    <property type="match status" value="1"/>
</dbReference>
<reference evidence="1" key="1">
    <citation type="submission" date="2015-04" db="UniProtKB">
        <authorList>
            <consortium name="EnsemblPlants"/>
        </authorList>
    </citation>
    <scope>IDENTIFICATION</scope>
</reference>
<dbReference type="eggNOG" id="KOG4197">
    <property type="taxonomic scope" value="Eukaryota"/>
</dbReference>
<dbReference type="HOGENOM" id="CLU_198578_0_0_1"/>
<evidence type="ECO:0000313" key="2">
    <source>
        <dbReference type="Proteomes" id="UP000026961"/>
    </source>
</evidence>
<dbReference type="InterPro" id="IPR012881">
    <property type="entry name" value="DUF1685"/>
</dbReference>
<reference evidence="1" key="2">
    <citation type="submission" date="2018-05" db="EMBL/GenBank/DDBJ databases">
        <title>OgluRS3 (Oryza glumaepatula Reference Sequence Version 3).</title>
        <authorList>
            <person name="Zhang J."/>
            <person name="Kudrna D."/>
            <person name="Lee S."/>
            <person name="Talag J."/>
            <person name="Welchert J."/>
            <person name="Wing R.A."/>
        </authorList>
    </citation>
    <scope>NUCLEOTIDE SEQUENCE [LARGE SCALE GENOMIC DNA]</scope>
</reference>
<dbReference type="Gramene" id="OGLUM09G08060.1">
    <property type="protein sequence ID" value="OGLUM09G08060.1"/>
    <property type="gene ID" value="OGLUM09G08060"/>
</dbReference>
<dbReference type="STRING" id="40148.A0A0E0B234"/>
<dbReference type="PANTHER" id="PTHR31865">
    <property type="entry name" value="OSJNBA0071G03.3 PROTEIN"/>
    <property type="match status" value="1"/>
</dbReference>
<accession>A0A0E0B234</accession>
<name>A0A0E0B234_9ORYZ</name>
<dbReference type="EnsemblPlants" id="OGLUM09G08060.1">
    <property type="protein sequence ID" value="OGLUM09G08060.1"/>
    <property type="gene ID" value="OGLUM09G08060"/>
</dbReference>
<evidence type="ECO:0000313" key="1">
    <source>
        <dbReference type="EnsemblPlants" id="OGLUM09G08060.1"/>
    </source>
</evidence>
<sequence>MAAAAARVELDHRVDDNLEELKGCVDLGFEFSYDVIPELCGTAPVLELCYSMT</sequence>
<protein>
    <submittedName>
        <fullName evidence="1">Uncharacterized protein</fullName>
    </submittedName>
</protein>
<proteinExistence type="predicted"/>
<organism evidence="1">
    <name type="scientific">Oryza glumipatula</name>
    <dbReference type="NCBI Taxonomy" id="40148"/>
    <lineage>
        <taxon>Eukaryota</taxon>
        <taxon>Viridiplantae</taxon>
        <taxon>Streptophyta</taxon>
        <taxon>Embryophyta</taxon>
        <taxon>Tracheophyta</taxon>
        <taxon>Spermatophyta</taxon>
        <taxon>Magnoliopsida</taxon>
        <taxon>Liliopsida</taxon>
        <taxon>Poales</taxon>
        <taxon>Poaceae</taxon>
        <taxon>BOP clade</taxon>
        <taxon>Oryzoideae</taxon>
        <taxon>Oryzeae</taxon>
        <taxon>Oryzinae</taxon>
        <taxon>Oryza</taxon>
    </lineage>
</organism>